<dbReference type="GeneID" id="104700899"/>
<name>A0ABM0SQT9_CAMSA</name>
<dbReference type="CDD" id="cd09917">
    <property type="entry name" value="F-box_SF"/>
    <property type="match status" value="1"/>
</dbReference>
<keyword evidence="2" id="KW-1185">Reference proteome</keyword>
<dbReference type="PANTHER" id="PTHR33127">
    <property type="entry name" value="TRANSMEMBRANE PROTEIN"/>
    <property type="match status" value="1"/>
</dbReference>
<dbReference type="SUPFAM" id="SSF50965">
    <property type="entry name" value="Galactose oxidase, central domain"/>
    <property type="match status" value="1"/>
</dbReference>
<protein>
    <submittedName>
        <fullName evidence="3">F-box/kelch-repeat protein At1g57790-like</fullName>
    </submittedName>
</protein>
<evidence type="ECO:0000313" key="2">
    <source>
        <dbReference type="Proteomes" id="UP000694864"/>
    </source>
</evidence>
<dbReference type="PANTHER" id="PTHR33127:SF54">
    <property type="entry name" value="F-BOX DOMAIN-CONTAINING PROTEIN"/>
    <property type="match status" value="1"/>
</dbReference>
<dbReference type="SUPFAM" id="SSF81383">
    <property type="entry name" value="F-box domain"/>
    <property type="match status" value="1"/>
</dbReference>
<evidence type="ECO:0000259" key="1">
    <source>
        <dbReference type="SMART" id="SM00256"/>
    </source>
</evidence>
<dbReference type="SMART" id="SM00256">
    <property type="entry name" value="FBOX"/>
    <property type="match status" value="1"/>
</dbReference>
<dbReference type="Pfam" id="PF12937">
    <property type="entry name" value="F-box-like"/>
    <property type="match status" value="1"/>
</dbReference>
<proteinExistence type="predicted"/>
<reference evidence="3" key="2">
    <citation type="submission" date="2025-08" db="UniProtKB">
        <authorList>
            <consortium name="RefSeq"/>
        </authorList>
    </citation>
    <scope>IDENTIFICATION</scope>
    <source>
        <tissue evidence="3">Leaf</tissue>
    </source>
</reference>
<dbReference type="InterPro" id="IPR001810">
    <property type="entry name" value="F-box_dom"/>
</dbReference>
<reference evidence="2" key="1">
    <citation type="journal article" date="2014" name="Nat. Commun.">
        <title>The emerging biofuel crop Camelina sativa retains a highly undifferentiated hexaploid genome structure.</title>
        <authorList>
            <person name="Kagale S."/>
            <person name="Koh C."/>
            <person name="Nixon J."/>
            <person name="Bollina V."/>
            <person name="Clarke W.E."/>
            <person name="Tuteja R."/>
            <person name="Spillane C."/>
            <person name="Robinson S.J."/>
            <person name="Links M.G."/>
            <person name="Clarke C."/>
            <person name="Higgins E.E."/>
            <person name="Huebert T."/>
            <person name="Sharpe A.G."/>
            <person name="Parkin I.A."/>
        </authorList>
    </citation>
    <scope>NUCLEOTIDE SEQUENCE [LARGE SCALE GENOMIC DNA]</scope>
    <source>
        <strain evidence="2">cv. DH55</strain>
    </source>
</reference>
<dbReference type="Proteomes" id="UP000694864">
    <property type="component" value="Chromosome 7"/>
</dbReference>
<dbReference type="RefSeq" id="XP_010414804.1">
    <property type="nucleotide sequence ID" value="XM_010416502.2"/>
</dbReference>
<dbReference type="InterPro" id="IPR036047">
    <property type="entry name" value="F-box-like_dom_sf"/>
</dbReference>
<dbReference type="Gene3D" id="1.20.1280.50">
    <property type="match status" value="1"/>
</dbReference>
<accession>A0ABM0SQT9</accession>
<dbReference type="InterPro" id="IPR005174">
    <property type="entry name" value="KIB1-4_b-propeller"/>
</dbReference>
<feature type="domain" description="F-box" evidence="1">
    <location>
        <begin position="28"/>
        <end position="68"/>
    </location>
</feature>
<sequence length="364" mass="42282">MSVKNNEGSKNMMECTKEKAENQIWRYLPLELLSSVMTYLEIKDNVRASVVCKSWYEAAVSVRVVDRSPWLMCFPQTKNTYEFYDPSNSKKYAMELPKSLVGSIVRYSKDGWVLMSKEDSSDFVLFNPFSMDLVVLPDLQLWNYYQLVGFSCAPTSSECVVFTIKDYDPGHVTIRTWSPGQTMWTSMQVESQFLDVEDNKVVFLNGVFYCLNRRNWLAVFDPSLRTWNALAVRPPICPDEDWNGGRFMVGYKGDIFVICTYENKDPLLFQLDLARGTWEKNVTLGSLTIFVSSKSCEARTYVNKGMLRNSVYFPMLSHGEKRCVAYSVHERRYHHPREHNLDWGNQLSSNDFWIEPPKNVFELI</sequence>
<evidence type="ECO:0000313" key="3">
    <source>
        <dbReference type="RefSeq" id="XP_010414804.1"/>
    </source>
</evidence>
<organism evidence="2 3">
    <name type="scientific">Camelina sativa</name>
    <name type="common">False flax</name>
    <name type="synonym">Myagrum sativum</name>
    <dbReference type="NCBI Taxonomy" id="90675"/>
    <lineage>
        <taxon>Eukaryota</taxon>
        <taxon>Viridiplantae</taxon>
        <taxon>Streptophyta</taxon>
        <taxon>Embryophyta</taxon>
        <taxon>Tracheophyta</taxon>
        <taxon>Spermatophyta</taxon>
        <taxon>Magnoliopsida</taxon>
        <taxon>eudicotyledons</taxon>
        <taxon>Gunneridae</taxon>
        <taxon>Pentapetalae</taxon>
        <taxon>rosids</taxon>
        <taxon>malvids</taxon>
        <taxon>Brassicales</taxon>
        <taxon>Brassicaceae</taxon>
        <taxon>Camelineae</taxon>
        <taxon>Camelina</taxon>
    </lineage>
</organism>
<gene>
    <name evidence="3" type="primary">LOC104700899</name>
</gene>
<dbReference type="Pfam" id="PF03478">
    <property type="entry name" value="Beta-prop_KIB1-4"/>
    <property type="match status" value="1"/>
</dbReference>
<dbReference type="InterPro" id="IPR011043">
    <property type="entry name" value="Gal_Oxase/kelch_b-propeller"/>
</dbReference>